<accession>A0A9K3PKC2</accession>
<dbReference type="InterPro" id="IPR050281">
    <property type="entry name" value="Flavin_monoamine_oxidase"/>
</dbReference>
<reference evidence="2" key="2">
    <citation type="submission" date="2021-04" db="EMBL/GenBank/DDBJ databases">
        <authorList>
            <person name="Podell S."/>
        </authorList>
    </citation>
    <scope>NUCLEOTIDE SEQUENCE</scope>
    <source>
        <strain evidence="2">Hildebrandi</strain>
    </source>
</reference>
<dbReference type="Proteomes" id="UP000693970">
    <property type="component" value="Unassembled WGS sequence"/>
</dbReference>
<evidence type="ECO:0000313" key="3">
    <source>
        <dbReference type="Proteomes" id="UP000693970"/>
    </source>
</evidence>
<dbReference type="Pfam" id="PF01593">
    <property type="entry name" value="Amino_oxidase"/>
    <property type="match status" value="1"/>
</dbReference>
<dbReference type="GO" id="GO:0016491">
    <property type="term" value="F:oxidoreductase activity"/>
    <property type="evidence" value="ECO:0007669"/>
    <property type="project" value="InterPro"/>
</dbReference>
<protein>
    <submittedName>
        <fullName evidence="2">Flavin containing amine oxidoreductase</fullName>
    </submittedName>
</protein>
<keyword evidence="3" id="KW-1185">Reference proteome</keyword>
<dbReference type="PANTHER" id="PTHR10742:SF418">
    <property type="entry name" value="AMINE OXIDASE DOMAIN-CONTAINING PROTEIN"/>
    <property type="match status" value="1"/>
</dbReference>
<gene>
    <name evidence="2" type="ORF">IV203_009773</name>
</gene>
<dbReference type="Pfam" id="PF13450">
    <property type="entry name" value="NAD_binding_8"/>
    <property type="match status" value="1"/>
</dbReference>
<sequence>MYSITSSIPAREALCGISQRLAISRQSNLHLASMKESFDSELLAKFYNELMIPNFPLEDERDDLDDWIYCLDPDQKQDLSRYPTMDVLILCQQQSNDNNDADGDYNGSTCTSSVTILAGIAFEYYRNAQVGLLSYMVVAADFRQLGILRELHPVACHAMELLHQESIHKDSTVISPIKAILAETNTVDAGDVPPEIVRKRHEVLYRLGYRHLQFPYVQPPLAENGESFDDIMLLVHCGQDDKVTTMETDILYDYVVDFYQSVFGYDDDIKYKQHWYFELVEWFRIRRSKTNISQELPWEDVTTMLQSEMKESRGQRSNQAESSKHVVVVGAGIAGLVATVTLAEEYWKKVHELDDKDGQSAVRPLKISLLEAHPFVGGRIRTFVTDPAHGEEFKTVNAFVAECDSVKNFSPWPVPVGAEFVHGVGSMINKLIEDHDDWMVQETFDLCVEPDEYPSQNSFVQRQNSLLLCPEQRQKSHIQLFLDGQCHPILRKDDPTKSIKNGDVQVGRKVALMDRVNEIWQNLQYIGEMMETWKLENLPRDMSLEEYVNEKLNSCNDVVSNEDIQKIKQLLECMYANTAGTSLEHLGIHEASREENNWEYTECNWRTQHVFAEFIEYYISRIQQVNDESRGLIQIKIETSCPVTEIGSSEESKGKCGSQLLRVQTKAGKTMLCEKCIVTVPLSILKSRAIRFSDDFKLPDKMQMAIDKIQMFSGMKAHLLWKIGMDIVSLTYRMKTTEIFFCPGEIFSQVWLRRDDTSVFLTGFCVANCRDKLLGLVSGRGGEPKDQVARSLFLDQLQRMFDSHNEQIFINPESPTCSAFALHDWSDDEYVQGIYSSPSVGAGWQDLEREGPTHPLRHYLAQPIKESLWLAGEHANVTTCATVQSAMESGDRAAKELLQTLSL</sequence>
<evidence type="ECO:0000313" key="2">
    <source>
        <dbReference type="EMBL" id="KAG7350413.1"/>
    </source>
</evidence>
<comment type="caution">
    <text evidence="2">The sequence shown here is derived from an EMBL/GenBank/DDBJ whole genome shotgun (WGS) entry which is preliminary data.</text>
</comment>
<evidence type="ECO:0000259" key="1">
    <source>
        <dbReference type="Pfam" id="PF01593"/>
    </source>
</evidence>
<proteinExistence type="predicted"/>
<dbReference type="InterPro" id="IPR002937">
    <property type="entry name" value="Amino_oxidase"/>
</dbReference>
<dbReference type="EMBL" id="JAGRRH010000018">
    <property type="protein sequence ID" value="KAG7350413.1"/>
    <property type="molecule type" value="Genomic_DNA"/>
</dbReference>
<feature type="domain" description="Amine oxidase" evidence="1">
    <location>
        <begin position="636"/>
        <end position="898"/>
    </location>
</feature>
<dbReference type="OrthoDB" id="5046242at2759"/>
<dbReference type="AlphaFoldDB" id="A0A9K3PKC2"/>
<organism evidence="2 3">
    <name type="scientific">Nitzschia inconspicua</name>
    <dbReference type="NCBI Taxonomy" id="303405"/>
    <lineage>
        <taxon>Eukaryota</taxon>
        <taxon>Sar</taxon>
        <taxon>Stramenopiles</taxon>
        <taxon>Ochrophyta</taxon>
        <taxon>Bacillariophyta</taxon>
        <taxon>Bacillariophyceae</taxon>
        <taxon>Bacillariophycidae</taxon>
        <taxon>Bacillariales</taxon>
        <taxon>Bacillariaceae</taxon>
        <taxon>Nitzschia</taxon>
    </lineage>
</organism>
<reference evidence="2" key="1">
    <citation type="journal article" date="2021" name="Sci. Rep.">
        <title>Diploid genomic architecture of Nitzschia inconspicua, an elite biomass production diatom.</title>
        <authorList>
            <person name="Oliver A."/>
            <person name="Podell S."/>
            <person name="Pinowska A."/>
            <person name="Traller J.C."/>
            <person name="Smith S.R."/>
            <person name="McClure R."/>
            <person name="Beliaev A."/>
            <person name="Bohutskyi P."/>
            <person name="Hill E.A."/>
            <person name="Rabines A."/>
            <person name="Zheng H."/>
            <person name="Allen L.Z."/>
            <person name="Kuo A."/>
            <person name="Grigoriev I.V."/>
            <person name="Allen A.E."/>
            <person name="Hazlebeck D."/>
            <person name="Allen E.E."/>
        </authorList>
    </citation>
    <scope>NUCLEOTIDE SEQUENCE</scope>
    <source>
        <strain evidence="2">Hildebrandi</strain>
    </source>
</reference>
<dbReference type="PANTHER" id="PTHR10742">
    <property type="entry name" value="FLAVIN MONOAMINE OXIDASE"/>
    <property type="match status" value="1"/>
</dbReference>
<name>A0A9K3PKC2_9STRA</name>